<feature type="region of interest" description="Disordered" evidence="1">
    <location>
        <begin position="31"/>
        <end position="64"/>
    </location>
</feature>
<gene>
    <name evidence="2" type="ORF">ECRASSUSDP1_LOCUS15094</name>
</gene>
<protein>
    <submittedName>
        <fullName evidence="2">Uncharacterized protein</fullName>
    </submittedName>
</protein>
<organism evidence="2 3">
    <name type="scientific">Euplotes crassus</name>
    <dbReference type="NCBI Taxonomy" id="5936"/>
    <lineage>
        <taxon>Eukaryota</taxon>
        <taxon>Sar</taxon>
        <taxon>Alveolata</taxon>
        <taxon>Ciliophora</taxon>
        <taxon>Intramacronucleata</taxon>
        <taxon>Spirotrichea</taxon>
        <taxon>Hypotrichia</taxon>
        <taxon>Euplotida</taxon>
        <taxon>Euplotidae</taxon>
        <taxon>Moneuplotes</taxon>
    </lineage>
</organism>
<comment type="caution">
    <text evidence="2">The sequence shown here is derived from an EMBL/GenBank/DDBJ whole genome shotgun (WGS) entry which is preliminary data.</text>
</comment>
<evidence type="ECO:0000256" key="1">
    <source>
        <dbReference type="SAM" id="MobiDB-lite"/>
    </source>
</evidence>
<accession>A0AAD2CY15</accession>
<evidence type="ECO:0000313" key="3">
    <source>
        <dbReference type="Proteomes" id="UP001295684"/>
    </source>
</evidence>
<proteinExistence type="predicted"/>
<dbReference type="EMBL" id="CAMPGE010015104">
    <property type="protein sequence ID" value="CAI2373747.1"/>
    <property type="molecule type" value="Genomic_DNA"/>
</dbReference>
<name>A0AAD2CY15_EUPCR</name>
<sequence length="297" mass="33991">MACTSGQSSRRCILSLAMILIPKEERPCSDDLISDFSINDQSGGSEEQVEDTAEESLEEEKTGSSITPLQNINFSICDYIQETYSSLHQRQSEIDSGTFIPTMPGRRRLKPYKTTSQLKDLISSHLQTEIRAICSIPCRLDSVPIKLYRLLRSLPLFLVKTCSSKSMYKKGQVHSFLFSFLESYVPQVSDGASGEYGLVKSFMEYCMLCFPYGKCMLLIRGLRKEGFDEEYCRKLERMLKNRESTSKKKILKYVAFSEPIRAIFRQARDILTQSDFPQTEISQKLIGFVDYILQRNS</sequence>
<dbReference type="AlphaFoldDB" id="A0AAD2CY15"/>
<keyword evidence="3" id="KW-1185">Reference proteome</keyword>
<evidence type="ECO:0000313" key="2">
    <source>
        <dbReference type="EMBL" id="CAI2373747.1"/>
    </source>
</evidence>
<feature type="compositionally biased region" description="Polar residues" evidence="1">
    <location>
        <begin position="36"/>
        <end position="45"/>
    </location>
</feature>
<dbReference type="Proteomes" id="UP001295684">
    <property type="component" value="Unassembled WGS sequence"/>
</dbReference>
<feature type="compositionally biased region" description="Acidic residues" evidence="1">
    <location>
        <begin position="47"/>
        <end position="58"/>
    </location>
</feature>
<reference evidence="2" key="1">
    <citation type="submission" date="2023-07" db="EMBL/GenBank/DDBJ databases">
        <authorList>
            <consortium name="AG Swart"/>
            <person name="Singh M."/>
            <person name="Singh A."/>
            <person name="Seah K."/>
            <person name="Emmerich C."/>
        </authorList>
    </citation>
    <scope>NUCLEOTIDE SEQUENCE</scope>
    <source>
        <strain evidence="2">DP1</strain>
    </source>
</reference>